<comment type="caution">
    <text evidence="5">The sequence shown here is derived from an EMBL/GenBank/DDBJ whole genome shotgun (WGS) entry which is preliminary data.</text>
</comment>
<dbReference type="GO" id="GO:0004792">
    <property type="term" value="F:thiosulfate-cyanide sulfurtransferase activity"/>
    <property type="evidence" value="ECO:0007669"/>
    <property type="project" value="TreeGrafter"/>
</dbReference>
<evidence type="ECO:0000256" key="2">
    <source>
        <dbReference type="ARBA" id="ARBA00022741"/>
    </source>
</evidence>
<dbReference type="Pfam" id="PF00899">
    <property type="entry name" value="ThiF"/>
    <property type="match status" value="1"/>
</dbReference>
<dbReference type="SUPFAM" id="SSF69572">
    <property type="entry name" value="Activating enzymes of the ubiquitin-like proteins"/>
    <property type="match status" value="1"/>
</dbReference>
<dbReference type="PANTHER" id="PTHR10953:SF102">
    <property type="entry name" value="ADENYLYLTRANSFERASE AND SULFURTRANSFERASE MOCS3"/>
    <property type="match status" value="1"/>
</dbReference>
<dbReference type="OrthoDB" id="9800872at2"/>
<organism evidence="5 6">
    <name type="scientific">Leptolinea tardivitalis</name>
    <dbReference type="NCBI Taxonomy" id="229920"/>
    <lineage>
        <taxon>Bacteria</taxon>
        <taxon>Bacillati</taxon>
        <taxon>Chloroflexota</taxon>
        <taxon>Anaerolineae</taxon>
        <taxon>Anaerolineales</taxon>
        <taxon>Anaerolineaceae</taxon>
        <taxon>Leptolinea</taxon>
    </lineage>
</organism>
<dbReference type="Gene3D" id="3.40.250.10">
    <property type="entry name" value="Rhodanese-like domain"/>
    <property type="match status" value="1"/>
</dbReference>
<accession>A0A0P6X0W0</accession>
<keyword evidence="3" id="KW-0067">ATP-binding</keyword>
<dbReference type="InterPro" id="IPR000594">
    <property type="entry name" value="ThiF_NAD_FAD-bd"/>
</dbReference>
<feature type="domain" description="Rhodanese" evidence="4">
    <location>
        <begin position="290"/>
        <end position="378"/>
    </location>
</feature>
<evidence type="ECO:0000256" key="3">
    <source>
        <dbReference type="ARBA" id="ARBA00022840"/>
    </source>
</evidence>
<evidence type="ECO:0000259" key="4">
    <source>
        <dbReference type="PROSITE" id="PS50206"/>
    </source>
</evidence>
<dbReference type="FunFam" id="3.40.50.720:FF:000033">
    <property type="entry name" value="Adenylyltransferase and sulfurtransferase MOCS3"/>
    <property type="match status" value="1"/>
</dbReference>
<dbReference type="Proteomes" id="UP000050430">
    <property type="component" value="Unassembled WGS sequence"/>
</dbReference>
<evidence type="ECO:0000313" key="6">
    <source>
        <dbReference type="Proteomes" id="UP000050430"/>
    </source>
</evidence>
<dbReference type="SMART" id="SM00450">
    <property type="entry name" value="RHOD"/>
    <property type="match status" value="1"/>
</dbReference>
<dbReference type="GO" id="GO:0005524">
    <property type="term" value="F:ATP binding"/>
    <property type="evidence" value="ECO:0007669"/>
    <property type="project" value="UniProtKB-KW"/>
</dbReference>
<dbReference type="InterPro" id="IPR001763">
    <property type="entry name" value="Rhodanese-like_dom"/>
</dbReference>
<evidence type="ECO:0000256" key="1">
    <source>
        <dbReference type="ARBA" id="ARBA00022679"/>
    </source>
</evidence>
<proteinExistence type="predicted"/>
<dbReference type="InterPro" id="IPR045886">
    <property type="entry name" value="ThiF/MoeB/HesA"/>
</dbReference>
<dbReference type="GO" id="GO:0008641">
    <property type="term" value="F:ubiquitin-like modifier activating enzyme activity"/>
    <property type="evidence" value="ECO:0007669"/>
    <property type="project" value="InterPro"/>
</dbReference>
<gene>
    <name evidence="5" type="ORF">ADM99_07660</name>
</gene>
<dbReference type="Gene3D" id="3.40.50.720">
    <property type="entry name" value="NAD(P)-binding Rossmann-like Domain"/>
    <property type="match status" value="1"/>
</dbReference>
<keyword evidence="6" id="KW-1185">Reference proteome</keyword>
<keyword evidence="1" id="KW-0808">Transferase</keyword>
<name>A0A0P6X0W0_9CHLR</name>
<dbReference type="PANTHER" id="PTHR10953">
    <property type="entry name" value="UBIQUITIN-ACTIVATING ENZYME E1"/>
    <property type="match status" value="1"/>
</dbReference>
<dbReference type="Pfam" id="PF00581">
    <property type="entry name" value="Rhodanese"/>
    <property type="match status" value="1"/>
</dbReference>
<protein>
    <submittedName>
        <fullName evidence="5">Molybdenum cofactor biosynthesis protein MoeB</fullName>
    </submittedName>
</protein>
<dbReference type="STRING" id="229920.ADM99_07660"/>
<dbReference type="GO" id="GO:0008146">
    <property type="term" value="F:sulfotransferase activity"/>
    <property type="evidence" value="ECO:0007669"/>
    <property type="project" value="TreeGrafter"/>
</dbReference>
<dbReference type="GO" id="GO:0005829">
    <property type="term" value="C:cytosol"/>
    <property type="evidence" value="ECO:0007669"/>
    <property type="project" value="TreeGrafter"/>
</dbReference>
<dbReference type="CDD" id="cd00757">
    <property type="entry name" value="ThiF_MoeB_HesA_family"/>
    <property type="match status" value="1"/>
</dbReference>
<dbReference type="InterPro" id="IPR035985">
    <property type="entry name" value="Ubiquitin-activating_enz"/>
</dbReference>
<sequence length="380" mass="41240">MSATFTQDEIYRYSRHLMIPEVGLDGQRKLKETSMLLVGAGGLGSPAAFYLAAAGVGRIGLVDDDVVDASNLQRQILHDTAHVGELKAESGKEKLLALNPYIEVNAISTCFNSESAAGIARDYDIILDCTDNFATRYLINDLCVLTGKPEVYGAIYRFEGQVSVFDSRRGPCYRCLFPTLPPPELSPSCSDAGVFGILPGVIGTMMATEAIKLALGIGSPLVGQLMIYDALETSFQRIAFPKQANCEVCGQTPSIKSLLDSTQSCGDATLFSLSPDERITPSDLAEALQKPVPPLLLDVRSPVEQQISSLENAVNIPLEQLSDRLDELDRQKEIVVFCRTGRRSARAVEILHSAGFPRVKNLTGGINAWVSQYQPGAFQY</sequence>
<dbReference type="AlphaFoldDB" id="A0A0P6X0W0"/>
<dbReference type="CDD" id="cd00158">
    <property type="entry name" value="RHOD"/>
    <property type="match status" value="1"/>
</dbReference>
<dbReference type="RefSeq" id="WP_062420963.1">
    <property type="nucleotide sequence ID" value="NZ_BBYA01000008.1"/>
</dbReference>
<keyword evidence="2" id="KW-0547">Nucleotide-binding</keyword>
<dbReference type="NCBIfam" id="NF004281">
    <property type="entry name" value="PRK05690.1"/>
    <property type="match status" value="1"/>
</dbReference>
<evidence type="ECO:0000313" key="5">
    <source>
        <dbReference type="EMBL" id="KPL72909.1"/>
    </source>
</evidence>
<dbReference type="PATRIC" id="fig|229920.5.peg.1503"/>
<dbReference type="InterPro" id="IPR036873">
    <property type="entry name" value="Rhodanese-like_dom_sf"/>
</dbReference>
<dbReference type="GO" id="GO:0016779">
    <property type="term" value="F:nucleotidyltransferase activity"/>
    <property type="evidence" value="ECO:0007669"/>
    <property type="project" value="TreeGrafter"/>
</dbReference>
<reference evidence="5 6" key="1">
    <citation type="submission" date="2015-07" db="EMBL/GenBank/DDBJ databases">
        <title>Genome sequence of Leptolinea tardivitalis DSM 16556.</title>
        <authorList>
            <person name="Hemp J."/>
            <person name="Ward L.M."/>
            <person name="Pace L.A."/>
            <person name="Fischer W.W."/>
        </authorList>
    </citation>
    <scope>NUCLEOTIDE SEQUENCE [LARGE SCALE GENOMIC DNA]</scope>
    <source>
        <strain evidence="5 6">YMTK-2</strain>
    </source>
</reference>
<dbReference type="PROSITE" id="PS50206">
    <property type="entry name" value="RHODANESE_3"/>
    <property type="match status" value="1"/>
</dbReference>
<dbReference type="EMBL" id="LGCK01000007">
    <property type="protein sequence ID" value="KPL72909.1"/>
    <property type="molecule type" value="Genomic_DNA"/>
</dbReference>